<sequence length="111" mass="12185">MADAARQWFRRRTAGEDTPGLFSGRAEPDGAFGHVAPGPRLVEEAWQAWRAEVGYAEQFVTKAESLGIAGGDPWRGEVSPRFVLIHMIEEYARHNGHADLLRQGIDGAVGQ</sequence>
<keyword evidence="3" id="KW-1185">Reference proteome</keyword>
<name>A0ABX7TND3_STRCY</name>
<reference evidence="2 3" key="1">
    <citation type="submission" date="2021-03" db="EMBL/GenBank/DDBJ databases">
        <title>Complete genome sequence of Streptomyces cyanogenus S136, producer of anticancer angucycline landomycin A.</title>
        <authorList>
            <person name="Hrab P."/>
            <person name="Ruckert C."/>
            <person name="Busche T."/>
            <person name="Ostash I."/>
            <person name="Kalinowski J."/>
            <person name="Fedorenko V."/>
            <person name="Yushchuk O."/>
            <person name="Ostash B."/>
        </authorList>
    </citation>
    <scope>NUCLEOTIDE SEQUENCE [LARGE SCALE GENOMIC DNA]</scope>
    <source>
        <strain evidence="2 3">S136</strain>
    </source>
</reference>
<accession>A0ABX7TND3</accession>
<organism evidence="2 3">
    <name type="scientific">Streptomyces cyanogenus</name>
    <dbReference type="NCBI Taxonomy" id="80860"/>
    <lineage>
        <taxon>Bacteria</taxon>
        <taxon>Bacillati</taxon>
        <taxon>Actinomycetota</taxon>
        <taxon>Actinomycetes</taxon>
        <taxon>Kitasatosporales</taxon>
        <taxon>Streptomycetaceae</taxon>
        <taxon>Streptomyces</taxon>
    </lineage>
</organism>
<evidence type="ECO:0000256" key="1">
    <source>
        <dbReference type="SAM" id="MobiDB-lite"/>
    </source>
</evidence>
<dbReference type="RefSeq" id="WP_243769156.1">
    <property type="nucleotide sequence ID" value="NZ_CP071839.1"/>
</dbReference>
<dbReference type="InterPro" id="IPR007061">
    <property type="entry name" value="MST-like"/>
</dbReference>
<dbReference type="SUPFAM" id="SSF109854">
    <property type="entry name" value="DinB/YfiT-like putative metalloenzymes"/>
    <property type="match status" value="1"/>
</dbReference>
<dbReference type="Proteomes" id="UP000663908">
    <property type="component" value="Chromosome"/>
</dbReference>
<dbReference type="Gene3D" id="1.20.120.450">
    <property type="entry name" value="dinb family like domain"/>
    <property type="match status" value="1"/>
</dbReference>
<dbReference type="EMBL" id="CP071839">
    <property type="protein sequence ID" value="QTD98179.1"/>
    <property type="molecule type" value="Genomic_DNA"/>
</dbReference>
<protein>
    <submittedName>
        <fullName evidence="2">DinB superfamily protein</fullName>
    </submittedName>
</protein>
<evidence type="ECO:0000313" key="3">
    <source>
        <dbReference type="Proteomes" id="UP000663908"/>
    </source>
</evidence>
<dbReference type="InterPro" id="IPR034660">
    <property type="entry name" value="DinB/YfiT-like"/>
</dbReference>
<dbReference type="Pfam" id="PF04978">
    <property type="entry name" value="MST"/>
    <property type="match status" value="1"/>
</dbReference>
<evidence type="ECO:0000313" key="2">
    <source>
        <dbReference type="EMBL" id="QTD98179.1"/>
    </source>
</evidence>
<proteinExistence type="predicted"/>
<feature type="region of interest" description="Disordered" evidence="1">
    <location>
        <begin position="1"/>
        <end position="30"/>
    </location>
</feature>
<gene>
    <name evidence="2" type="ORF">S1361_12530</name>
</gene>